<dbReference type="InterPro" id="IPR000801">
    <property type="entry name" value="Esterase-like"/>
</dbReference>
<name>A0A1Y6CI92_9BACT</name>
<evidence type="ECO:0000313" key="2">
    <source>
        <dbReference type="Proteomes" id="UP000192907"/>
    </source>
</evidence>
<dbReference type="Proteomes" id="UP000192907">
    <property type="component" value="Unassembled WGS sequence"/>
</dbReference>
<dbReference type="RefSeq" id="WP_132323555.1">
    <property type="nucleotide sequence ID" value="NZ_FWZT01000023.1"/>
</dbReference>
<dbReference type="InterPro" id="IPR050583">
    <property type="entry name" value="Mycobacterial_A85_antigen"/>
</dbReference>
<dbReference type="STRING" id="1513793.SAMN06296036_12312"/>
<protein>
    <submittedName>
        <fullName evidence="1">Putative esterase</fullName>
    </submittedName>
</protein>
<accession>A0A1Y6CI92</accession>
<dbReference type="SUPFAM" id="SSF53474">
    <property type="entry name" value="alpha/beta-Hydrolases"/>
    <property type="match status" value="1"/>
</dbReference>
<gene>
    <name evidence="1" type="ORF">SAMN06296036_12312</name>
</gene>
<dbReference type="EMBL" id="FWZT01000023">
    <property type="protein sequence ID" value="SMF66196.1"/>
    <property type="molecule type" value="Genomic_DNA"/>
</dbReference>
<dbReference type="Pfam" id="PF00756">
    <property type="entry name" value="Esterase"/>
    <property type="match status" value="1"/>
</dbReference>
<dbReference type="PANTHER" id="PTHR48098">
    <property type="entry name" value="ENTEROCHELIN ESTERASE-RELATED"/>
    <property type="match status" value="1"/>
</dbReference>
<organism evidence="1 2">
    <name type="scientific">Pseudobacteriovorax antillogorgiicola</name>
    <dbReference type="NCBI Taxonomy" id="1513793"/>
    <lineage>
        <taxon>Bacteria</taxon>
        <taxon>Pseudomonadati</taxon>
        <taxon>Bdellovibrionota</taxon>
        <taxon>Oligoflexia</taxon>
        <taxon>Oligoflexales</taxon>
        <taxon>Pseudobacteriovoracaceae</taxon>
        <taxon>Pseudobacteriovorax</taxon>
    </lineage>
</organism>
<reference evidence="2" key="1">
    <citation type="submission" date="2017-04" db="EMBL/GenBank/DDBJ databases">
        <authorList>
            <person name="Varghese N."/>
            <person name="Submissions S."/>
        </authorList>
    </citation>
    <scope>NUCLEOTIDE SEQUENCE [LARGE SCALE GENOMIC DNA]</scope>
    <source>
        <strain evidence="2">RKEM611</strain>
    </source>
</reference>
<keyword evidence="2" id="KW-1185">Reference proteome</keyword>
<dbReference type="AlphaFoldDB" id="A0A1Y6CI92"/>
<sequence>MKTIIPAPENQPWIEKLHIESSLLKHNRAGEDHIRPLTIYMPQAAHDKSRRFPVLYCLAPWTNAGRSQFDWQPFKESLFDRLTRLIDQGQIPPCIVVSPDLYTSFGGSQYINSDFLGPHGDHLVHELIPFVEENFPVQPGAAYRGVFGRSSGGFGALRLAMAYPGTFASVACHSGDMGFDAVYRRDLIDLCNGLKRYNGDIQAYIDECRQAVKVSGRDVHLLMLLGMSATYSPDLHNPDGFQIPIDLRTGVVDEQVWQQWLGHDPVHLIEKSDHQDALRQLACLYIECGNRDQYNLHYGARQFTDKLSQNGISHHYFEFDDNHSGTSYRYDVSLPLMLSAMEQGKPL</sequence>
<dbReference type="OrthoDB" id="5290654at2"/>
<proteinExistence type="predicted"/>
<dbReference type="Gene3D" id="3.40.50.1820">
    <property type="entry name" value="alpha/beta hydrolase"/>
    <property type="match status" value="1"/>
</dbReference>
<dbReference type="InterPro" id="IPR029058">
    <property type="entry name" value="AB_hydrolase_fold"/>
</dbReference>
<evidence type="ECO:0000313" key="1">
    <source>
        <dbReference type="EMBL" id="SMF66196.1"/>
    </source>
</evidence>